<dbReference type="Proteomes" id="UP000266841">
    <property type="component" value="Unassembled WGS sequence"/>
</dbReference>
<evidence type="ECO:0000256" key="2">
    <source>
        <dbReference type="SAM" id="MobiDB-lite"/>
    </source>
</evidence>
<comment type="similarity">
    <text evidence="1">Belongs to the sel-1 family.</text>
</comment>
<dbReference type="PANTHER" id="PTHR11102:SF160">
    <property type="entry name" value="ERAD-ASSOCIATED E3 UBIQUITIN-PROTEIN LIGASE COMPONENT HRD3"/>
    <property type="match status" value="1"/>
</dbReference>
<dbReference type="Pfam" id="PF08238">
    <property type="entry name" value="Sel1"/>
    <property type="match status" value="2"/>
</dbReference>
<keyword evidence="4" id="KW-1185">Reference proteome</keyword>
<dbReference type="OrthoDB" id="202041at2759"/>
<evidence type="ECO:0000313" key="3">
    <source>
        <dbReference type="EMBL" id="EJK64747.1"/>
    </source>
</evidence>
<dbReference type="InterPro" id="IPR050767">
    <property type="entry name" value="Sel1_AlgK"/>
</dbReference>
<evidence type="ECO:0000256" key="1">
    <source>
        <dbReference type="ARBA" id="ARBA00038101"/>
    </source>
</evidence>
<sequence>MGYQKSLYGIKEMFKEGHATKAQYAEALLGFRDALTIMYNTTNSHRGSPSTSLSPASGTLVFIPPDSIRREVEEAAVTIPASPSSSEASLSSSLFIDLTSHRANRRRVTVLDAATGSPSPRTPPSCPRPRRTPPQQPDQPAVAAEVVRAEELQDASPLPGEVRVGRRAPEERHGPHPSGPDGHRRGVGEDVHRVRLAALSPGRQAVDRHVDQGRRRHGLQRPAATPHARDDASTLAMVQKRVSKGDAEAIVHLGDKYYHGDLGLAKDVSRAIELWTEAAELGSVEAHNELGIVYYNGNGVEENKSSSIHHLQQAAMKGHVVSRHNLGVVEHDDNGNYELAVQHWMISAKMGYQKSLNCIKEIFKRGHATKAQYAEALLGFQRRRGRDEEPSARRGQTAWSLKL</sequence>
<gene>
    <name evidence="3" type="ORF">THAOC_14488</name>
</gene>
<dbReference type="eggNOG" id="KOG1550">
    <property type="taxonomic scope" value="Eukaryota"/>
</dbReference>
<dbReference type="InterPro" id="IPR011990">
    <property type="entry name" value="TPR-like_helical_dom_sf"/>
</dbReference>
<feature type="region of interest" description="Disordered" evidence="2">
    <location>
        <begin position="384"/>
        <end position="403"/>
    </location>
</feature>
<evidence type="ECO:0000313" key="4">
    <source>
        <dbReference type="Proteomes" id="UP000266841"/>
    </source>
</evidence>
<accession>K0T2W9</accession>
<comment type="caution">
    <text evidence="3">The sequence shown here is derived from an EMBL/GenBank/DDBJ whole genome shotgun (WGS) entry which is preliminary data.</text>
</comment>
<name>K0T2W9_THAOC</name>
<feature type="compositionally biased region" description="Pro residues" evidence="2">
    <location>
        <begin position="120"/>
        <end position="137"/>
    </location>
</feature>
<feature type="region of interest" description="Disordered" evidence="2">
    <location>
        <begin position="108"/>
        <end position="232"/>
    </location>
</feature>
<dbReference type="AlphaFoldDB" id="K0T2W9"/>
<dbReference type="SMART" id="SM00671">
    <property type="entry name" value="SEL1"/>
    <property type="match status" value="3"/>
</dbReference>
<dbReference type="EMBL" id="AGNL01016924">
    <property type="protein sequence ID" value="EJK64747.1"/>
    <property type="molecule type" value="Genomic_DNA"/>
</dbReference>
<reference evidence="3 4" key="1">
    <citation type="journal article" date="2012" name="Genome Biol.">
        <title>Genome and low-iron response of an oceanic diatom adapted to chronic iron limitation.</title>
        <authorList>
            <person name="Lommer M."/>
            <person name="Specht M."/>
            <person name="Roy A.S."/>
            <person name="Kraemer L."/>
            <person name="Andreson R."/>
            <person name="Gutowska M.A."/>
            <person name="Wolf J."/>
            <person name="Bergner S.V."/>
            <person name="Schilhabel M.B."/>
            <person name="Klostermeier U.C."/>
            <person name="Beiko R.G."/>
            <person name="Rosenstiel P."/>
            <person name="Hippler M."/>
            <person name="Laroche J."/>
        </authorList>
    </citation>
    <scope>NUCLEOTIDE SEQUENCE [LARGE SCALE GENOMIC DNA]</scope>
    <source>
        <strain evidence="3 4">CCMP1005</strain>
    </source>
</reference>
<protein>
    <submittedName>
        <fullName evidence="3">Uncharacterized protein</fullName>
    </submittedName>
</protein>
<organism evidence="3 4">
    <name type="scientific">Thalassiosira oceanica</name>
    <name type="common">Marine diatom</name>
    <dbReference type="NCBI Taxonomy" id="159749"/>
    <lineage>
        <taxon>Eukaryota</taxon>
        <taxon>Sar</taxon>
        <taxon>Stramenopiles</taxon>
        <taxon>Ochrophyta</taxon>
        <taxon>Bacillariophyta</taxon>
        <taxon>Coscinodiscophyceae</taxon>
        <taxon>Thalassiosirophycidae</taxon>
        <taxon>Thalassiosirales</taxon>
        <taxon>Thalassiosiraceae</taxon>
        <taxon>Thalassiosira</taxon>
    </lineage>
</organism>
<feature type="compositionally biased region" description="Basic and acidic residues" evidence="2">
    <location>
        <begin position="181"/>
        <end position="193"/>
    </location>
</feature>
<feature type="compositionally biased region" description="Basic and acidic residues" evidence="2">
    <location>
        <begin position="163"/>
        <end position="174"/>
    </location>
</feature>
<dbReference type="Gene3D" id="1.25.40.10">
    <property type="entry name" value="Tetratricopeptide repeat domain"/>
    <property type="match status" value="1"/>
</dbReference>
<dbReference type="PANTHER" id="PTHR11102">
    <property type="entry name" value="SEL-1-LIKE PROTEIN"/>
    <property type="match status" value="1"/>
</dbReference>
<dbReference type="InterPro" id="IPR006597">
    <property type="entry name" value="Sel1-like"/>
</dbReference>
<dbReference type="SUPFAM" id="SSF81901">
    <property type="entry name" value="HCP-like"/>
    <property type="match status" value="1"/>
</dbReference>
<proteinExistence type="inferred from homology"/>